<evidence type="ECO:0000256" key="8">
    <source>
        <dbReference type="PROSITE-ProRule" id="PRU00071"/>
    </source>
</evidence>
<evidence type="ECO:0000259" key="11">
    <source>
        <dbReference type="PROSITE" id="PS50884"/>
    </source>
</evidence>
<feature type="compositionally biased region" description="Low complexity" evidence="10">
    <location>
        <begin position="229"/>
        <end position="250"/>
    </location>
</feature>
<dbReference type="AlphaFoldDB" id="A0AAW1XKK3"/>
<evidence type="ECO:0000256" key="3">
    <source>
        <dbReference type="ARBA" id="ARBA00022833"/>
    </source>
</evidence>
<dbReference type="GO" id="GO:0008270">
    <property type="term" value="F:zinc ion binding"/>
    <property type="evidence" value="ECO:0007669"/>
    <property type="project" value="UniProtKB-KW"/>
</dbReference>
<keyword evidence="5 8" id="KW-0238">DNA-binding</keyword>
<feature type="region of interest" description="Disordered" evidence="10">
    <location>
        <begin position="1"/>
        <end position="28"/>
    </location>
</feature>
<evidence type="ECO:0000256" key="5">
    <source>
        <dbReference type="ARBA" id="ARBA00023125"/>
    </source>
</evidence>
<accession>A0AAW1XKK3</accession>
<dbReference type="GO" id="GO:0005634">
    <property type="term" value="C:nucleus"/>
    <property type="evidence" value="ECO:0007669"/>
    <property type="project" value="UniProtKB-SubCell"/>
</dbReference>
<keyword evidence="6 9" id="KW-0804">Transcription</keyword>
<feature type="compositionally biased region" description="Basic and acidic residues" evidence="10">
    <location>
        <begin position="11"/>
        <end position="28"/>
    </location>
</feature>
<sequence>MQEEGDQQQSQDRKQVNPQQQHHEPQKCPRCDSLNTKFCYYNNYSLSQPRYFCKACRRYWTQGGTLRNVPVGGGCRKGKRAKTMSSSSSRSVVQPQDHQRSVMMSTGPAALSSLAGSQYYPGGTGYLTSLPFTQSLNHLGGSDHLGSGTSANLSLLQGFNSISSFGQQRQMQAQFYQMGNKNMEPPPPPPLYPSEDHQGLLMQSTRPTGSMTDWPDSFINKSHASAAAASAGQSAMWSTTMGNNTSTTSGAGPSAQWPEDLTGSYAAGPPQ</sequence>
<keyword evidence="2 8" id="KW-0863">Zinc-finger</keyword>
<comment type="caution">
    <text evidence="12">The sequence shown here is derived from an EMBL/GenBank/DDBJ whole genome shotgun (WGS) entry which is preliminary data.</text>
</comment>
<dbReference type="Proteomes" id="UP001457282">
    <property type="component" value="Unassembled WGS sequence"/>
</dbReference>
<evidence type="ECO:0000256" key="10">
    <source>
        <dbReference type="SAM" id="MobiDB-lite"/>
    </source>
</evidence>
<evidence type="ECO:0000313" key="13">
    <source>
        <dbReference type="Proteomes" id="UP001457282"/>
    </source>
</evidence>
<evidence type="ECO:0000256" key="1">
    <source>
        <dbReference type="ARBA" id="ARBA00022723"/>
    </source>
</evidence>
<proteinExistence type="predicted"/>
<keyword evidence="7 8" id="KW-0539">Nucleus</keyword>
<feature type="region of interest" description="Disordered" evidence="10">
    <location>
        <begin position="77"/>
        <end position="98"/>
    </location>
</feature>
<name>A0AAW1XKK3_RUBAR</name>
<dbReference type="GO" id="GO:0003677">
    <property type="term" value="F:DNA binding"/>
    <property type="evidence" value="ECO:0007669"/>
    <property type="project" value="UniProtKB-UniRule"/>
</dbReference>
<dbReference type="PANTHER" id="PTHR31992:SF108">
    <property type="entry name" value="DOF ZINC FINGER PROTEIN"/>
    <property type="match status" value="1"/>
</dbReference>
<evidence type="ECO:0000256" key="2">
    <source>
        <dbReference type="ARBA" id="ARBA00022771"/>
    </source>
</evidence>
<dbReference type="PROSITE" id="PS50884">
    <property type="entry name" value="ZF_DOF_2"/>
    <property type="match status" value="1"/>
</dbReference>
<keyword evidence="13" id="KW-1185">Reference proteome</keyword>
<feature type="region of interest" description="Disordered" evidence="10">
    <location>
        <begin position="229"/>
        <end position="271"/>
    </location>
</feature>
<reference evidence="12 13" key="1">
    <citation type="journal article" date="2023" name="G3 (Bethesda)">
        <title>A chromosome-length genome assembly and annotation of blackberry (Rubus argutus, cv. 'Hillquist').</title>
        <authorList>
            <person name="Bruna T."/>
            <person name="Aryal R."/>
            <person name="Dudchenko O."/>
            <person name="Sargent D.J."/>
            <person name="Mead D."/>
            <person name="Buti M."/>
            <person name="Cavallini A."/>
            <person name="Hytonen T."/>
            <person name="Andres J."/>
            <person name="Pham M."/>
            <person name="Weisz D."/>
            <person name="Mascagni F."/>
            <person name="Usai G."/>
            <person name="Natali L."/>
            <person name="Bassil N."/>
            <person name="Fernandez G.E."/>
            <person name="Lomsadze A."/>
            <person name="Armour M."/>
            <person name="Olukolu B."/>
            <person name="Poorten T."/>
            <person name="Britton C."/>
            <person name="Davik J."/>
            <person name="Ashrafi H."/>
            <person name="Aiden E.L."/>
            <person name="Borodovsky M."/>
            <person name="Worthington M."/>
        </authorList>
    </citation>
    <scope>NUCLEOTIDE SEQUENCE [LARGE SCALE GENOMIC DNA]</scope>
    <source>
        <strain evidence="12">PI 553951</strain>
    </source>
</reference>
<feature type="domain" description="Dof-type" evidence="11">
    <location>
        <begin position="26"/>
        <end position="80"/>
    </location>
</feature>
<comment type="subcellular location">
    <subcellularLocation>
        <location evidence="8 9">Nucleus</location>
    </subcellularLocation>
</comment>
<evidence type="ECO:0000313" key="12">
    <source>
        <dbReference type="EMBL" id="KAK9936403.1"/>
    </source>
</evidence>
<protein>
    <recommendedName>
        <fullName evidence="9">Dof zinc finger protein</fullName>
    </recommendedName>
</protein>
<dbReference type="PROSITE" id="PS01361">
    <property type="entry name" value="ZF_DOF_1"/>
    <property type="match status" value="1"/>
</dbReference>
<organism evidence="12 13">
    <name type="scientific">Rubus argutus</name>
    <name type="common">Southern blackberry</name>
    <dbReference type="NCBI Taxonomy" id="59490"/>
    <lineage>
        <taxon>Eukaryota</taxon>
        <taxon>Viridiplantae</taxon>
        <taxon>Streptophyta</taxon>
        <taxon>Embryophyta</taxon>
        <taxon>Tracheophyta</taxon>
        <taxon>Spermatophyta</taxon>
        <taxon>Magnoliopsida</taxon>
        <taxon>eudicotyledons</taxon>
        <taxon>Gunneridae</taxon>
        <taxon>Pentapetalae</taxon>
        <taxon>rosids</taxon>
        <taxon>fabids</taxon>
        <taxon>Rosales</taxon>
        <taxon>Rosaceae</taxon>
        <taxon>Rosoideae</taxon>
        <taxon>Rosoideae incertae sedis</taxon>
        <taxon>Rubus</taxon>
    </lineage>
</organism>
<evidence type="ECO:0000256" key="7">
    <source>
        <dbReference type="ARBA" id="ARBA00023242"/>
    </source>
</evidence>
<dbReference type="InterPro" id="IPR003851">
    <property type="entry name" value="Znf_Dof"/>
</dbReference>
<gene>
    <name evidence="12" type="ORF">M0R45_013247</name>
</gene>
<comment type="function">
    <text evidence="9">Transcription factor that binds specifically to a 5'-AA[AG]G-3' consensus core sequence.</text>
</comment>
<evidence type="ECO:0000256" key="6">
    <source>
        <dbReference type="ARBA" id="ARBA00023163"/>
    </source>
</evidence>
<evidence type="ECO:0000256" key="9">
    <source>
        <dbReference type="RuleBase" id="RU369094"/>
    </source>
</evidence>
<keyword evidence="4 9" id="KW-0805">Transcription regulation</keyword>
<dbReference type="PANTHER" id="PTHR31992">
    <property type="entry name" value="DOF ZINC FINGER PROTEIN DOF1.4-RELATED"/>
    <property type="match status" value="1"/>
</dbReference>
<evidence type="ECO:0000256" key="4">
    <source>
        <dbReference type="ARBA" id="ARBA00023015"/>
    </source>
</evidence>
<dbReference type="Pfam" id="PF02701">
    <property type="entry name" value="Zn_ribbon_Dof"/>
    <property type="match status" value="1"/>
</dbReference>
<dbReference type="InterPro" id="IPR045174">
    <property type="entry name" value="Dof"/>
</dbReference>
<dbReference type="GO" id="GO:0003700">
    <property type="term" value="F:DNA-binding transcription factor activity"/>
    <property type="evidence" value="ECO:0007669"/>
    <property type="project" value="UniProtKB-UniRule"/>
</dbReference>
<keyword evidence="1 9" id="KW-0479">Metal-binding</keyword>
<keyword evidence="3 9" id="KW-0862">Zinc</keyword>
<dbReference type="EMBL" id="JBEDUW010000003">
    <property type="protein sequence ID" value="KAK9936403.1"/>
    <property type="molecule type" value="Genomic_DNA"/>
</dbReference>